<gene>
    <name evidence="4" type="ORF">UREG_07025</name>
</gene>
<dbReference type="OMA" id="AGAEHNN"/>
<dbReference type="InterPro" id="IPR002347">
    <property type="entry name" value="SDR_fam"/>
</dbReference>
<dbReference type="GeneID" id="8440600"/>
<protein>
    <recommendedName>
        <fullName evidence="6">15-hydroxyprostaglandin dehydrogenase</fullName>
    </recommendedName>
</protein>
<dbReference type="InterPro" id="IPR020904">
    <property type="entry name" value="Sc_DH/Rdtase_CS"/>
</dbReference>
<evidence type="ECO:0000256" key="2">
    <source>
        <dbReference type="ARBA" id="ARBA00022857"/>
    </source>
</evidence>
<comment type="similarity">
    <text evidence="1">Belongs to the short-chain dehydrogenases/reductases (SDR) family.</text>
</comment>
<dbReference type="GO" id="GO:0005737">
    <property type="term" value="C:cytoplasm"/>
    <property type="evidence" value="ECO:0007669"/>
    <property type="project" value="TreeGrafter"/>
</dbReference>
<proteinExistence type="inferred from homology"/>
<evidence type="ECO:0008006" key="6">
    <source>
        <dbReference type="Google" id="ProtNLM"/>
    </source>
</evidence>
<keyword evidence="5" id="KW-1185">Reference proteome</keyword>
<dbReference type="VEuPathDB" id="FungiDB:UREG_07025"/>
<evidence type="ECO:0000256" key="3">
    <source>
        <dbReference type="ARBA" id="ARBA00023002"/>
    </source>
</evidence>
<dbReference type="InterPro" id="IPR036291">
    <property type="entry name" value="NAD(P)-bd_dom_sf"/>
</dbReference>
<name>C4JXX4_UNCRE</name>
<accession>C4JXX4</accession>
<organism evidence="4 5">
    <name type="scientific">Uncinocarpus reesii (strain UAMH 1704)</name>
    <dbReference type="NCBI Taxonomy" id="336963"/>
    <lineage>
        <taxon>Eukaryota</taxon>
        <taxon>Fungi</taxon>
        <taxon>Dikarya</taxon>
        <taxon>Ascomycota</taxon>
        <taxon>Pezizomycotina</taxon>
        <taxon>Eurotiomycetes</taxon>
        <taxon>Eurotiomycetidae</taxon>
        <taxon>Onygenales</taxon>
        <taxon>Onygenaceae</taxon>
        <taxon>Uncinocarpus</taxon>
    </lineage>
</organism>
<evidence type="ECO:0000313" key="5">
    <source>
        <dbReference type="Proteomes" id="UP000002058"/>
    </source>
</evidence>
<sequence length="260" mass="27739">MASGIGLALSKDLLSKGWRVCMCDIKQSPAASGLGENAIFVAADVTDYDSLAAAFVAAWTKWNAIHFVAANAGIADNVQIAAPYASATPDSPPPKPDLKTIDVDLTGVLYTIYLSLHYFRQNPCPGGKIVATSSSGGLYPLPYLPLYTTAKHAIVGLVRALAPGLQAENITINCLCPGLVATGLSDPLIGVVADEYLTPVSTLLDAVSRFLTGDETGRTAELSVRNLYMREPPEFPDKWQKWAVENLGTLREQTEPKEST</sequence>
<dbReference type="PANTHER" id="PTHR44229">
    <property type="entry name" value="15-HYDROXYPROSTAGLANDIN DEHYDROGENASE [NAD(+)]"/>
    <property type="match status" value="1"/>
</dbReference>
<dbReference type="InParanoid" id="C4JXX4"/>
<keyword evidence="2" id="KW-0521">NADP</keyword>
<dbReference type="SUPFAM" id="SSF51735">
    <property type="entry name" value="NAD(P)-binding Rossmann-fold domains"/>
    <property type="match status" value="1"/>
</dbReference>
<reference evidence="5" key="1">
    <citation type="journal article" date="2009" name="Genome Res.">
        <title>Comparative genomic analyses of the human fungal pathogens Coccidioides and their relatives.</title>
        <authorList>
            <person name="Sharpton T.J."/>
            <person name="Stajich J.E."/>
            <person name="Rounsley S.D."/>
            <person name="Gardner M.J."/>
            <person name="Wortman J.R."/>
            <person name="Jordar V.S."/>
            <person name="Maiti R."/>
            <person name="Kodira C.D."/>
            <person name="Neafsey D.E."/>
            <person name="Zeng Q."/>
            <person name="Hung C.-Y."/>
            <person name="McMahan C."/>
            <person name="Muszewska A."/>
            <person name="Grynberg M."/>
            <person name="Mandel M.A."/>
            <person name="Kellner E.M."/>
            <person name="Barker B.M."/>
            <person name="Galgiani J.N."/>
            <person name="Orbach M.J."/>
            <person name="Kirkland T.N."/>
            <person name="Cole G.T."/>
            <person name="Henn M.R."/>
            <person name="Birren B.W."/>
            <person name="Taylor J.W."/>
        </authorList>
    </citation>
    <scope>NUCLEOTIDE SEQUENCE [LARGE SCALE GENOMIC DNA]</scope>
    <source>
        <strain evidence="5">UAMH 1704</strain>
    </source>
</reference>
<dbReference type="Pfam" id="PF00106">
    <property type="entry name" value="adh_short"/>
    <property type="match status" value="1"/>
</dbReference>
<dbReference type="eggNOG" id="KOG4169">
    <property type="taxonomic scope" value="Eukaryota"/>
</dbReference>
<dbReference type="AlphaFoldDB" id="C4JXX4"/>
<dbReference type="PROSITE" id="PS00061">
    <property type="entry name" value="ADH_SHORT"/>
    <property type="match status" value="1"/>
</dbReference>
<evidence type="ECO:0000313" key="4">
    <source>
        <dbReference type="EMBL" id="EEP82160.1"/>
    </source>
</evidence>
<dbReference type="RefSeq" id="XP_002582252.1">
    <property type="nucleotide sequence ID" value="XM_002582206.1"/>
</dbReference>
<dbReference type="PRINTS" id="PR00081">
    <property type="entry name" value="GDHRDH"/>
</dbReference>
<evidence type="ECO:0000256" key="1">
    <source>
        <dbReference type="ARBA" id="ARBA00006484"/>
    </source>
</evidence>
<dbReference type="KEGG" id="ure:UREG_07025"/>
<dbReference type="OrthoDB" id="5371740at2759"/>
<dbReference type="Proteomes" id="UP000002058">
    <property type="component" value="Unassembled WGS sequence"/>
</dbReference>
<dbReference type="Gene3D" id="3.40.50.720">
    <property type="entry name" value="NAD(P)-binding Rossmann-like Domain"/>
    <property type="match status" value="1"/>
</dbReference>
<dbReference type="EMBL" id="CH476619">
    <property type="protein sequence ID" value="EEP82160.1"/>
    <property type="molecule type" value="Genomic_DNA"/>
</dbReference>
<dbReference type="PANTHER" id="PTHR44229:SF4">
    <property type="entry name" value="15-HYDROXYPROSTAGLANDIN DEHYDROGENASE [NAD(+)]"/>
    <property type="match status" value="1"/>
</dbReference>
<dbReference type="GO" id="GO:0016616">
    <property type="term" value="F:oxidoreductase activity, acting on the CH-OH group of donors, NAD or NADP as acceptor"/>
    <property type="evidence" value="ECO:0007669"/>
    <property type="project" value="TreeGrafter"/>
</dbReference>
<dbReference type="HOGENOM" id="CLU_010194_13_0_1"/>
<keyword evidence="3" id="KW-0560">Oxidoreductase</keyword>